<organism evidence="4 5">
    <name type="scientific">Kineococcus rhizosphaerae</name>
    <dbReference type="NCBI Taxonomy" id="559628"/>
    <lineage>
        <taxon>Bacteria</taxon>
        <taxon>Bacillati</taxon>
        <taxon>Actinomycetota</taxon>
        <taxon>Actinomycetes</taxon>
        <taxon>Kineosporiales</taxon>
        <taxon>Kineosporiaceae</taxon>
        <taxon>Kineococcus</taxon>
    </lineage>
</organism>
<feature type="transmembrane region" description="Helical" evidence="1">
    <location>
        <begin position="56"/>
        <end position="78"/>
    </location>
</feature>
<dbReference type="SUPFAM" id="SSF141868">
    <property type="entry name" value="EAL domain-like"/>
    <property type="match status" value="1"/>
</dbReference>
<name>A0A2T0R2E5_9ACTN</name>
<dbReference type="AlphaFoldDB" id="A0A2T0R2E5"/>
<dbReference type="SUPFAM" id="SSF55073">
    <property type="entry name" value="Nucleotide cyclase"/>
    <property type="match status" value="1"/>
</dbReference>
<dbReference type="RefSeq" id="WP_106211584.1">
    <property type="nucleotide sequence ID" value="NZ_PVZF01000007.1"/>
</dbReference>
<dbReference type="SMART" id="SM00052">
    <property type="entry name" value="EAL"/>
    <property type="match status" value="1"/>
</dbReference>
<dbReference type="PROSITE" id="PS50887">
    <property type="entry name" value="GGDEF"/>
    <property type="match status" value="1"/>
</dbReference>
<dbReference type="Gene3D" id="3.20.20.450">
    <property type="entry name" value="EAL domain"/>
    <property type="match status" value="1"/>
</dbReference>
<dbReference type="Pfam" id="PF00563">
    <property type="entry name" value="EAL"/>
    <property type="match status" value="1"/>
</dbReference>
<feature type="transmembrane region" description="Helical" evidence="1">
    <location>
        <begin position="31"/>
        <end position="49"/>
    </location>
</feature>
<evidence type="ECO:0000313" key="4">
    <source>
        <dbReference type="EMBL" id="PRY13966.1"/>
    </source>
</evidence>
<dbReference type="EMBL" id="PVZF01000007">
    <property type="protein sequence ID" value="PRY13966.1"/>
    <property type="molecule type" value="Genomic_DNA"/>
</dbReference>
<dbReference type="InterPro" id="IPR000160">
    <property type="entry name" value="GGDEF_dom"/>
</dbReference>
<dbReference type="Pfam" id="PF00990">
    <property type="entry name" value="GGDEF"/>
    <property type="match status" value="1"/>
</dbReference>
<protein>
    <submittedName>
        <fullName evidence="4">Diguanylate cyclase (GGDEF)-like protein</fullName>
    </submittedName>
</protein>
<feature type="transmembrane region" description="Helical" evidence="1">
    <location>
        <begin position="90"/>
        <end position="109"/>
    </location>
</feature>
<feature type="transmembrane region" description="Helical" evidence="1">
    <location>
        <begin position="186"/>
        <end position="204"/>
    </location>
</feature>
<feature type="transmembrane region" description="Helical" evidence="1">
    <location>
        <begin position="252"/>
        <end position="271"/>
    </location>
</feature>
<feature type="transmembrane region" description="Helical" evidence="1">
    <location>
        <begin position="121"/>
        <end position="137"/>
    </location>
</feature>
<feature type="transmembrane region" description="Helical" evidence="1">
    <location>
        <begin position="210"/>
        <end position="231"/>
    </location>
</feature>
<evidence type="ECO:0000259" key="2">
    <source>
        <dbReference type="PROSITE" id="PS50883"/>
    </source>
</evidence>
<keyword evidence="1" id="KW-0472">Membrane</keyword>
<comment type="caution">
    <text evidence="4">The sequence shown here is derived from an EMBL/GenBank/DDBJ whole genome shotgun (WGS) entry which is preliminary data.</text>
</comment>
<keyword evidence="1" id="KW-0812">Transmembrane</keyword>
<evidence type="ECO:0000259" key="3">
    <source>
        <dbReference type="PROSITE" id="PS50887"/>
    </source>
</evidence>
<dbReference type="PROSITE" id="PS50883">
    <property type="entry name" value="EAL"/>
    <property type="match status" value="1"/>
</dbReference>
<dbReference type="InterPro" id="IPR043128">
    <property type="entry name" value="Rev_trsase/Diguanyl_cyclase"/>
</dbReference>
<dbReference type="GO" id="GO:0071111">
    <property type="term" value="F:cyclic-guanylate-specific phosphodiesterase activity"/>
    <property type="evidence" value="ECO:0007669"/>
    <property type="project" value="InterPro"/>
</dbReference>
<dbReference type="CDD" id="cd01948">
    <property type="entry name" value="EAL"/>
    <property type="match status" value="1"/>
</dbReference>
<accession>A0A2T0R2E5</accession>
<feature type="transmembrane region" description="Helical" evidence="1">
    <location>
        <begin position="283"/>
        <end position="303"/>
    </location>
</feature>
<dbReference type="InterPro" id="IPR029787">
    <property type="entry name" value="Nucleotide_cyclase"/>
</dbReference>
<reference evidence="4 5" key="1">
    <citation type="submission" date="2018-03" db="EMBL/GenBank/DDBJ databases">
        <title>Genomic Encyclopedia of Archaeal and Bacterial Type Strains, Phase II (KMG-II): from individual species to whole genera.</title>
        <authorList>
            <person name="Goeker M."/>
        </authorList>
    </citation>
    <scope>NUCLEOTIDE SEQUENCE [LARGE SCALE GENOMIC DNA]</scope>
    <source>
        <strain evidence="4 5">DSM 19711</strain>
    </source>
</reference>
<feature type="transmembrane region" description="Helical" evidence="1">
    <location>
        <begin position="157"/>
        <end position="174"/>
    </location>
</feature>
<dbReference type="InterPro" id="IPR001633">
    <property type="entry name" value="EAL_dom"/>
</dbReference>
<sequence>MRRWWIGYLVAGAVLLGYVLTLPVGLLRSAVYELFPLASAAAVVAGVVLHRPPRRLPWLLIAGGQLCSAVGDLLYAWLDVVLHVSPFPSVADLGYLAAYPLQAAGIVLLTRGRRLNAAGRLDVGIVTVALALPLWVFLVEPVVLSPAEPLLDRLADLSYPLADLVVLALLVRCGAVTRGLNPAARLLALGALVLPVADLAYAAFGNDGVLAHLNTACWLTTYLCWGAAGLHPSMASVDTPDRTADPAGWRRLGLVAASMLAVPGVLVLEALEVTGEHQLDVALAALLIVVLGITRTQLALGAAQRHARRSERLRAEVDHHLAHDPLTLLPNRATALGLLRRSQERAGRTGIGVLVVDVDHLARVNDRFGDHVGDDVLRAVARELGRVVPAGSHLGRLGGDEFVVVVEDVRDETVLARAAERLTRLDLHLDARDLTLSCCVGIAVQTGGRTVGPTELLHEALSAAARAKSLGEGRTWFSDDALRAELTEQADLEAALSDALARGEFELHYQPVVDLATRDVTGFEALIRWNRPRCGTVRPDLFIPAAERSDLICDIGRWVLHEAGRQLVAWRAEGTVGEHVRVAVNLSGRHLARPTLVADVVAALTATGVPPQALVVEATETTVLDGDEVLANLRALRALGICVSLDDYGTGYTSIEHFRTLPLDTLKIDRSFLSSTQAQDEALLGLMVHAAHTFGLKVVAEGVERPEQVELLRSLGCDLGQGFLFSRPVPAAAVAELADLLRAAA</sequence>
<dbReference type="Proteomes" id="UP000238083">
    <property type="component" value="Unassembled WGS sequence"/>
</dbReference>
<dbReference type="OrthoDB" id="3274397at2"/>
<evidence type="ECO:0000313" key="5">
    <source>
        <dbReference type="Proteomes" id="UP000238083"/>
    </source>
</evidence>
<dbReference type="PANTHER" id="PTHR33121:SF79">
    <property type="entry name" value="CYCLIC DI-GMP PHOSPHODIESTERASE PDED-RELATED"/>
    <property type="match status" value="1"/>
</dbReference>
<feature type="domain" description="EAL" evidence="2">
    <location>
        <begin position="489"/>
        <end position="742"/>
    </location>
</feature>
<dbReference type="InterPro" id="IPR035919">
    <property type="entry name" value="EAL_sf"/>
</dbReference>
<dbReference type="CDD" id="cd01949">
    <property type="entry name" value="GGDEF"/>
    <property type="match status" value="1"/>
</dbReference>
<dbReference type="Gene3D" id="3.30.70.270">
    <property type="match status" value="1"/>
</dbReference>
<evidence type="ECO:0000256" key="1">
    <source>
        <dbReference type="SAM" id="Phobius"/>
    </source>
</evidence>
<proteinExistence type="predicted"/>
<dbReference type="SMART" id="SM00267">
    <property type="entry name" value="GGDEF"/>
    <property type="match status" value="1"/>
</dbReference>
<gene>
    <name evidence="4" type="ORF">CLV37_10784</name>
</gene>
<dbReference type="PANTHER" id="PTHR33121">
    <property type="entry name" value="CYCLIC DI-GMP PHOSPHODIESTERASE PDEF"/>
    <property type="match status" value="1"/>
</dbReference>
<keyword evidence="1" id="KW-1133">Transmembrane helix</keyword>
<keyword evidence="5" id="KW-1185">Reference proteome</keyword>
<dbReference type="NCBIfam" id="TIGR00254">
    <property type="entry name" value="GGDEF"/>
    <property type="match status" value="1"/>
</dbReference>
<feature type="domain" description="GGDEF" evidence="3">
    <location>
        <begin position="349"/>
        <end position="480"/>
    </location>
</feature>
<dbReference type="InterPro" id="IPR050706">
    <property type="entry name" value="Cyclic-di-GMP_PDE-like"/>
</dbReference>